<proteinExistence type="predicted"/>
<dbReference type="RefSeq" id="WP_338399226.1">
    <property type="nucleotide sequence ID" value="NZ_AP025297.1"/>
</dbReference>
<dbReference type="SUPFAM" id="SSF48230">
    <property type="entry name" value="Chondroitin AC/alginate lyase"/>
    <property type="match status" value="1"/>
</dbReference>
<dbReference type="InterPro" id="IPR008929">
    <property type="entry name" value="Chondroitin_lyas"/>
</dbReference>
<dbReference type="Pfam" id="PF26374">
    <property type="entry name" value="Ulvan_lyaseC"/>
    <property type="match status" value="1"/>
</dbReference>
<dbReference type="PROSITE" id="PS51257">
    <property type="entry name" value="PROKAR_LIPOPROTEIN"/>
    <property type="match status" value="1"/>
</dbReference>
<keyword evidence="3" id="KW-1185">Reference proteome</keyword>
<organism evidence="2 3">
    <name type="scientific">Persicobacter psychrovividus</name>
    <dbReference type="NCBI Taxonomy" id="387638"/>
    <lineage>
        <taxon>Bacteria</taxon>
        <taxon>Pseudomonadati</taxon>
        <taxon>Bacteroidota</taxon>
        <taxon>Cytophagia</taxon>
        <taxon>Cytophagales</taxon>
        <taxon>Persicobacteraceae</taxon>
        <taxon>Persicobacter</taxon>
    </lineage>
</organism>
<name>A0ABM7VM29_9BACT</name>
<evidence type="ECO:0000313" key="3">
    <source>
        <dbReference type="Proteomes" id="UP001354989"/>
    </source>
</evidence>
<feature type="domain" description="Endo-acting ulvan lyase C-terminal" evidence="1">
    <location>
        <begin position="764"/>
        <end position="847"/>
    </location>
</feature>
<accession>A0ABM7VM29</accession>
<keyword evidence="2" id="KW-0614">Plasmid</keyword>
<dbReference type="Gene3D" id="1.50.10.100">
    <property type="entry name" value="Chondroitin AC/alginate lyase"/>
    <property type="match status" value="1"/>
</dbReference>
<sequence length="888" mass="100919">MKNYILFVLSIFFSMACQPTDKMHPSIYVKDADHESVVEKIEQQPWAKKSYQNIQNEILPYVDRHIKDPNWITSRLSMYWKQGERYTQCYLNKHQDWDYGEGNAPVPTVRFPGMRRWNNYKNVPLESRTPYNETGDMLGIDRSGKNAEVKLIPYKETGHMIRYNNLEILELAEKSAFLYWVTQEEKYATFAADIYWTWMLGTYYMEPMLDPNKSTKGPGGYEPGGILGYYDVEQIHDNTQVSAAVIYDFLYDFLQAHPHPHLKKLNKSVVEASGVVFKRYIDLGLIRGGKLGNWNVNGFKNILNSMLVLESNDFYPDGKGKEYYIPYYTEHTTEYHEALPDIMKIWDKETGLWPESPGYASGMIPTVFDMGMKLYTNGINTMDDNPMILKAVLANLNWLDARGNLVVFGDMRGGPFSYEVFEDVLTYFTKEGKAKEANELASIIKKGIELGQYDRNSTNWKGICLYEPLANLDAELPYKRTAFSKRHRHIIQKNGNDIDNAMMFTLYGGDHGSHLSKNGLAMQIYAKGWAVSPKASAYESYWSKDFGYFSGATGSNTILPGYTHGEISVNGIDPAVGDNGFYNTTVTSENCSFADISADEKRRLVAMVRTSESSGYYVDIFRSDLNDNDYLYHNLGNKLEVFNTEQKPLSKRKGFALGDQYNKAYDYFKDPEKADWNSDFIARWTIDTASVDLVTDLWMLGQQNRAVFTVNAPPTTLLGTITPAGVNRSPQTTPTLIVRQQKNNAKQHPFVSVFETYNKGNAQIANVEAIEKDKASLTALEVDSKNGLKQFIISSTNDEQHLVGGQANFKGTFAISSFKGENFDYLYLGKGKMLSHHGYRIESADGSDISAALNYKNGKYQYSSDKEVLISIKNSEAKRYPAGYNREL</sequence>
<protein>
    <recommendedName>
        <fullName evidence="1">Endo-acting ulvan lyase C-terminal domain-containing protein</fullName>
    </recommendedName>
</protein>
<dbReference type="EMBL" id="AP025297">
    <property type="protein sequence ID" value="BDD02044.1"/>
    <property type="molecule type" value="Genomic_DNA"/>
</dbReference>
<evidence type="ECO:0000313" key="2">
    <source>
        <dbReference type="EMBL" id="BDD02044.1"/>
    </source>
</evidence>
<gene>
    <name evidence="2" type="ORF">PEPS_43240</name>
</gene>
<dbReference type="Proteomes" id="UP001354989">
    <property type="component" value="Plasmid pPP5"/>
</dbReference>
<evidence type="ECO:0000259" key="1">
    <source>
        <dbReference type="Pfam" id="PF26374"/>
    </source>
</evidence>
<geneLocation type="plasmid" evidence="2 3">
    <name>pPP5</name>
</geneLocation>
<dbReference type="Gene3D" id="2.70.98.70">
    <property type="match status" value="1"/>
</dbReference>
<reference evidence="2 3" key="1">
    <citation type="submission" date="2021-12" db="EMBL/GenBank/DDBJ databases">
        <title>Genome sequencing of bacteria with rrn-lacking chromosome and rrn-plasmid.</title>
        <authorList>
            <person name="Anda M."/>
            <person name="Iwasaki W."/>
        </authorList>
    </citation>
    <scope>NUCLEOTIDE SEQUENCE [LARGE SCALE GENOMIC DNA]</scope>
    <source>
        <strain evidence="2 3">NBRC 101262</strain>
        <plasmid evidence="2 3">pPP5</plasmid>
    </source>
</reference>
<dbReference type="InterPro" id="IPR058848">
    <property type="entry name" value="Ulvan_lyase_C"/>
</dbReference>